<dbReference type="WBParaSite" id="RSKR_0000072300.1">
    <property type="protein sequence ID" value="RSKR_0000072300.1"/>
    <property type="gene ID" value="RSKR_0000072300"/>
</dbReference>
<accession>A0AC35THL1</accession>
<sequence>MVQRAAPTKAMTVMKQMAKNTVPRPYEIPGNFQPLPGRSHSGDYIPLFPFASQYSGGVDLDPSISRHIGGDINVPIPSWGMMDISGHFNNRIHDTTTKFGYMAHPVNMLGLDKGDMLRLMTNPSLQHNREAQPLIPLGQLPRQFAPLSCKAPMCNPFVSSFMFGVDHDYGGSDGVNGDILIPMPVSKDIKFTFFMLSLCYLWAKYKQSFTINHINNKSHIVP</sequence>
<protein>
    <submittedName>
        <fullName evidence="2">Ovule protein</fullName>
    </submittedName>
</protein>
<evidence type="ECO:0000313" key="2">
    <source>
        <dbReference type="WBParaSite" id="RSKR_0000072300.1"/>
    </source>
</evidence>
<name>A0AC35THL1_9BILA</name>
<reference evidence="2" key="1">
    <citation type="submission" date="2016-11" db="UniProtKB">
        <authorList>
            <consortium name="WormBaseParasite"/>
        </authorList>
    </citation>
    <scope>IDENTIFICATION</scope>
    <source>
        <strain evidence="2">KR3021</strain>
    </source>
</reference>
<proteinExistence type="predicted"/>
<organism evidence="1 2">
    <name type="scientific">Rhabditophanes sp. KR3021</name>
    <dbReference type="NCBI Taxonomy" id="114890"/>
    <lineage>
        <taxon>Eukaryota</taxon>
        <taxon>Metazoa</taxon>
        <taxon>Ecdysozoa</taxon>
        <taxon>Nematoda</taxon>
        <taxon>Chromadorea</taxon>
        <taxon>Rhabditida</taxon>
        <taxon>Tylenchina</taxon>
        <taxon>Panagrolaimomorpha</taxon>
        <taxon>Strongyloidoidea</taxon>
        <taxon>Alloionematidae</taxon>
        <taxon>Rhabditophanes</taxon>
    </lineage>
</organism>
<evidence type="ECO:0000313" key="1">
    <source>
        <dbReference type="Proteomes" id="UP000095286"/>
    </source>
</evidence>
<dbReference type="Proteomes" id="UP000095286">
    <property type="component" value="Unplaced"/>
</dbReference>